<protein>
    <submittedName>
        <fullName evidence="2">Uncharacterized protein</fullName>
    </submittedName>
</protein>
<organism evidence="2 3">
    <name type="scientific">Floridaenema evergladense BLCC-F167</name>
    <dbReference type="NCBI Taxonomy" id="3153639"/>
    <lineage>
        <taxon>Bacteria</taxon>
        <taxon>Bacillati</taxon>
        <taxon>Cyanobacteriota</taxon>
        <taxon>Cyanophyceae</taxon>
        <taxon>Oscillatoriophycideae</taxon>
        <taxon>Aerosakkonematales</taxon>
        <taxon>Aerosakkonemataceae</taxon>
        <taxon>Floridanema</taxon>
        <taxon>Floridanema evergladense</taxon>
    </lineage>
</organism>
<dbReference type="EMBL" id="JBHFNT010000276">
    <property type="protein sequence ID" value="MFB2838739.1"/>
    <property type="molecule type" value="Genomic_DNA"/>
</dbReference>
<gene>
    <name evidence="2" type="ORF">ACE1CA_29985</name>
</gene>
<sequence>MAKEPSKPIAPTEGVMPTDEAIDIASEPITDNTQLIGTESQNSTHSPESPDEKPAYHSLNWREFLRYAKG</sequence>
<name>A0ABV4WUF5_9CYAN</name>
<proteinExistence type="predicted"/>
<feature type="region of interest" description="Disordered" evidence="1">
    <location>
        <begin position="1"/>
        <end position="57"/>
    </location>
</feature>
<keyword evidence="3" id="KW-1185">Reference proteome</keyword>
<reference evidence="2 3" key="1">
    <citation type="submission" date="2024-09" db="EMBL/GenBank/DDBJ databases">
        <title>Floridaenema gen nov. (Aerosakkonemataceae, Aerosakkonematales ord. nov., Cyanobacteria) from benthic tropical and subtropical fresh waters, with the description of four new species.</title>
        <authorList>
            <person name="Moretto J.A."/>
            <person name="Berthold D.E."/>
            <person name="Lefler F.W."/>
            <person name="Huang I.-S."/>
            <person name="Laughinghouse H. IV."/>
        </authorList>
    </citation>
    <scope>NUCLEOTIDE SEQUENCE [LARGE SCALE GENOMIC DNA]</scope>
    <source>
        <strain evidence="2 3">BLCC-F167</strain>
    </source>
</reference>
<evidence type="ECO:0000313" key="3">
    <source>
        <dbReference type="Proteomes" id="UP001576780"/>
    </source>
</evidence>
<evidence type="ECO:0000313" key="2">
    <source>
        <dbReference type="EMBL" id="MFB2838739.1"/>
    </source>
</evidence>
<comment type="caution">
    <text evidence="2">The sequence shown here is derived from an EMBL/GenBank/DDBJ whole genome shotgun (WGS) entry which is preliminary data.</text>
</comment>
<feature type="compositionally biased region" description="Polar residues" evidence="1">
    <location>
        <begin position="29"/>
        <end position="47"/>
    </location>
</feature>
<evidence type="ECO:0000256" key="1">
    <source>
        <dbReference type="SAM" id="MobiDB-lite"/>
    </source>
</evidence>
<dbReference type="Proteomes" id="UP001576780">
    <property type="component" value="Unassembled WGS sequence"/>
</dbReference>
<accession>A0ABV4WUF5</accession>